<dbReference type="GO" id="GO:0050661">
    <property type="term" value="F:NADP binding"/>
    <property type="evidence" value="ECO:0007669"/>
    <property type="project" value="InterPro"/>
</dbReference>
<dbReference type="Pfam" id="PF03446">
    <property type="entry name" value="NAD_binding_2"/>
    <property type="match status" value="1"/>
</dbReference>
<keyword evidence="3" id="KW-1185">Reference proteome</keyword>
<dbReference type="EMBL" id="NIZV01000037">
    <property type="protein sequence ID" value="RSM17117.1"/>
    <property type="molecule type" value="Genomic_DNA"/>
</dbReference>
<dbReference type="GO" id="GO:0000785">
    <property type="term" value="C:chromatin"/>
    <property type="evidence" value="ECO:0007669"/>
    <property type="project" value="TreeGrafter"/>
</dbReference>
<dbReference type="PANTHER" id="PTHR43580">
    <property type="entry name" value="OXIDOREDUCTASE GLYR1-RELATED"/>
    <property type="match status" value="1"/>
</dbReference>
<proteinExistence type="predicted"/>
<feature type="domain" description="6-phosphogluconate dehydrogenase NADP-binding" evidence="1">
    <location>
        <begin position="5"/>
        <end position="161"/>
    </location>
</feature>
<dbReference type="GO" id="GO:0031491">
    <property type="term" value="F:nucleosome binding"/>
    <property type="evidence" value="ECO:0007669"/>
    <property type="project" value="TreeGrafter"/>
</dbReference>
<dbReference type="PANTHER" id="PTHR43580:SF2">
    <property type="entry name" value="CYTOKINE-LIKE NUCLEAR FACTOR N-PAC"/>
    <property type="match status" value="1"/>
</dbReference>
<accession>A0A428US74</accession>
<dbReference type="Proteomes" id="UP000288429">
    <property type="component" value="Unassembled WGS sequence"/>
</dbReference>
<dbReference type="GO" id="GO:0140673">
    <property type="term" value="P:transcription elongation-coupled chromatin remodeling"/>
    <property type="evidence" value="ECO:0007669"/>
    <property type="project" value="TreeGrafter"/>
</dbReference>
<dbReference type="Gene3D" id="3.40.50.720">
    <property type="entry name" value="NAD(P)-binding Rossmann-like Domain"/>
    <property type="match status" value="1"/>
</dbReference>
<comment type="caution">
    <text evidence="2">The sequence shown here is derived from an EMBL/GenBank/DDBJ whole genome shotgun (WGS) entry which is preliminary data.</text>
</comment>
<gene>
    <name evidence="2" type="ORF">CDV31_004010</name>
</gene>
<dbReference type="InterPro" id="IPR006115">
    <property type="entry name" value="6PGDH_NADP-bd"/>
</dbReference>
<dbReference type="InterPro" id="IPR051265">
    <property type="entry name" value="HIBADH-related_NP60_sf"/>
</dbReference>
<dbReference type="InterPro" id="IPR013328">
    <property type="entry name" value="6PGD_dom2"/>
</dbReference>
<dbReference type="Gene3D" id="1.10.1040.10">
    <property type="entry name" value="N-(1-d-carboxylethyl)-l-norvaline Dehydrogenase, domain 2"/>
    <property type="match status" value="1"/>
</dbReference>
<dbReference type="InterPro" id="IPR036291">
    <property type="entry name" value="NAD(P)-bd_dom_sf"/>
</dbReference>
<dbReference type="AlphaFoldDB" id="A0A428US74"/>
<reference evidence="2 3" key="1">
    <citation type="submission" date="2017-06" db="EMBL/GenBank/DDBJ databases">
        <title>Cmopartive genomic analysis of Ambrosia Fusariam Clade fungi.</title>
        <authorList>
            <person name="Stajich J.E."/>
            <person name="Carrillo J."/>
            <person name="Kijimoto T."/>
            <person name="Eskalen A."/>
            <person name="O'Donnell K."/>
            <person name="Kasson M."/>
        </authorList>
    </citation>
    <scope>NUCLEOTIDE SEQUENCE [LARGE SCALE GENOMIC DNA]</scope>
    <source>
        <strain evidence="2 3">NRRL 20438</strain>
    </source>
</reference>
<evidence type="ECO:0000313" key="3">
    <source>
        <dbReference type="Proteomes" id="UP000288429"/>
    </source>
</evidence>
<dbReference type="GO" id="GO:0003677">
    <property type="term" value="F:DNA binding"/>
    <property type="evidence" value="ECO:0007669"/>
    <property type="project" value="TreeGrafter"/>
</dbReference>
<organism evidence="2 3">
    <name type="scientific">Fusarium ambrosium</name>
    <dbReference type="NCBI Taxonomy" id="131363"/>
    <lineage>
        <taxon>Eukaryota</taxon>
        <taxon>Fungi</taxon>
        <taxon>Dikarya</taxon>
        <taxon>Ascomycota</taxon>
        <taxon>Pezizomycotina</taxon>
        <taxon>Sordariomycetes</taxon>
        <taxon>Hypocreomycetidae</taxon>
        <taxon>Hypocreales</taxon>
        <taxon>Nectriaceae</taxon>
        <taxon>Fusarium</taxon>
        <taxon>Fusarium solani species complex</taxon>
    </lineage>
</organism>
<evidence type="ECO:0000259" key="1">
    <source>
        <dbReference type="Pfam" id="PF03446"/>
    </source>
</evidence>
<evidence type="ECO:0000313" key="2">
    <source>
        <dbReference type="EMBL" id="RSM17117.1"/>
    </source>
</evidence>
<protein>
    <recommendedName>
        <fullName evidence="1">6-phosphogluconate dehydrogenase NADP-binding domain-containing protein</fullName>
    </recommendedName>
</protein>
<dbReference type="SUPFAM" id="SSF51735">
    <property type="entry name" value="NAD(P)-binding Rossmann-fold domains"/>
    <property type="match status" value="1"/>
</dbReference>
<sequence length="304" mass="33218">MPKTDITIVGVGSIGAAIVQKWLEKGFTVTMWNRNPDRPWLKDLANRGAVFEQDLGAAIANSDVILVSVAAYSNITELFSCILPFEKSQSPNTVINITTGTSQQARQMETWFKAQGIAEYLDGAIMVTPELVGTEHSSIWLSGETEATFSRISNIISPLGKLHYVAEDPGAACLWDIAALAAMDGMLTGGLLAMNLLKRQKAVKDGKSSSVENPIRKIVIPLLSSFLPFLGDIAKALDDEDWGRNFGNPVSMQLKGFETILEGLRQEKISTEGLQLFHDLLLRTKREKGDDAGLAPMGMYMLEE</sequence>
<name>A0A428US74_9HYPO</name>